<name>A0AAD7BHJ0_MYCRO</name>
<evidence type="ECO:0000313" key="1">
    <source>
        <dbReference type="EMBL" id="KAJ7620803.1"/>
    </source>
</evidence>
<reference evidence="1" key="1">
    <citation type="submission" date="2023-03" db="EMBL/GenBank/DDBJ databases">
        <title>Massive genome expansion in bonnet fungi (Mycena s.s.) driven by repeated elements and novel gene families across ecological guilds.</title>
        <authorList>
            <consortium name="Lawrence Berkeley National Laboratory"/>
            <person name="Harder C.B."/>
            <person name="Miyauchi S."/>
            <person name="Viragh M."/>
            <person name="Kuo A."/>
            <person name="Thoen E."/>
            <person name="Andreopoulos B."/>
            <person name="Lu D."/>
            <person name="Skrede I."/>
            <person name="Drula E."/>
            <person name="Henrissat B."/>
            <person name="Morin E."/>
            <person name="Kohler A."/>
            <person name="Barry K."/>
            <person name="LaButti K."/>
            <person name="Morin E."/>
            <person name="Salamov A."/>
            <person name="Lipzen A."/>
            <person name="Mereny Z."/>
            <person name="Hegedus B."/>
            <person name="Baldrian P."/>
            <person name="Stursova M."/>
            <person name="Weitz H."/>
            <person name="Taylor A."/>
            <person name="Grigoriev I.V."/>
            <person name="Nagy L.G."/>
            <person name="Martin F."/>
            <person name="Kauserud H."/>
        </authorList>
    </citation>
    <scope>NUCLEOTIDE SEQUENCE</scope>
    <source>
        <strain evidence="1">CBHHK067</strain>
    </source>
</reference>
<protein>
    <submittedName>
        <fullName evidence="1">Uncharacterized protein</fullName>
    </submittedName>
</protein>
<dbReference type="AlphaFoldDB" id="A0AAD7BHJ0"/>
<dbReference type="EMBL" id="JARKIE010000685">
    <property type="protein sequence ID" value="KAJ7620803.1"/>
    <property type="molecule type" value="Genomic_DNA"/>
</dbReference>
<gene>
    <name evidence="1" type="ORF">B0H17DRAFT_1151892</name>
</gene>
<accession>A0AAD7BHJ0</accession>
<sequence length="339" mass="36887">MTSLHSDMKEETHWFLQQDSSSGRVHIVRLFAMLKTEMDFAAALRCRVRRQMRVGIHHWGPPPSPTGQAAAAVEVGDTLMIILCRHGEAEEGTGDIVLGNMDADSSLLEKLEFNDGLEGTKIPQEHFSTTVDVHLASLPTPMEAAELFCLTNKYSIHAHAPTTPDSPITAQLCYYAACITAALRWAAPGPVPVEVWTHADRLREMQEVEKRGAAIATEFFRGKGTGVHVGRGQGGGGQWGLGHGSCIHGLGWGAQRWRAAVPYADVLQLGSQGCQLSATPFSPNWSFDGVKLRQSPHGKLDILTLVEHNSALVPTIQCLSPPSASRGQETSAHWQNNDY</sequence>
<keyword evidence="2" id="KW-1185">Reference proteome</keyword>
<evidence type="ECO:0000313" key="2">
    <source>
        <dbReference type="Proteomes" id="UP001221757"/>
    </source>
</evidence>
<organism evidence="1 2">
    <name type="scientific">Mycena rosella</name>
    <name type="common">Pink bonnet</name>
    <name type="synonym">Agaricus rosellus</name>
    <dbReference type="NCBI Taxonomy" id="1033263"/>
    <lineage>
        <taxon>Eukaryota</taxon>
        <taxon>Fungi</taxon>
        <taxon>Dikarya</taxon>
        <taxon>Basidiomycota</taxon>
        <taxon>Agaricomycotina</taxon>
        <taxon>Agaricomycetes</taxon>
        <taxon>Agaricomycetidae</taxon>
        <taxon>Agaricales</taxon>
        <taxon>Marasmiineae</taxon>
        <taxon>Mycenaceae</taxon>
        <taxon>Mycena</taxon>
    </lineage>
</organism>
<dbReference type="Proteomes" id="UP001221757">
    <property type="component" value="Unassembled WGS sequence"/>
</dbReference>
<proteinExistence type="predicted"/>
<comment type="caution">
    <text evidence="1">The sequence shown here is derived from an EMBL/GenBank/DDBJ whole genome shotgun (WGS) entry which is preliminary data.</text>
</comment>